<organism evidence="10 11">
    <name type="scientific">Sabulicella glaciei</name>
    <dbReference type="NCBI Taxonomy" id="2984948"/>
    <lineage>
        <taxon>Bacteria</taxon>
        <taxon>Pseudomonadati</taxon>
        <taxon>Pseudomonadota</taxon>
        <taxon>Alphaproteobacteria</taxon>
        <taxon>Acetobacterales</taxon>
        <taxon>Acetobacteraceae</taxon>
        <taxon>Sabulicella</taxon>
    </lineage>
</organism>
<keyword evidence="6" id="KW-0408">Iron</keyword>
<dbReference type="Gene3D" id="3.40.50.300">
    <property type="entry name" value="P-loop containing nucleotide triphosphate hydrolases"/>
    <property type="match status" value="1"/>
</dbReference>
<dbReference type="SUPFAM" id="SSF52540">
    <property type="entry name" value="P-loop containing nucleoside triphosphate hydrolases"/>
    <property type="match status" value="1"/>
</dbReference>
<dbReference type="InterPro" id="IPR050093">
    <property type="entry name" value="ABC_SmlMolc_Importer"/>
</dbReference>
<dbReference type="SUPFAM" id="SSF50331">
    <property type="entry name" value="MOP-like"/>
    <property type="match status" value="1"/>
</dbReference>
<dbReference type="EMBL" id="JAPFQI010000001">
    <property type="protein sequence ID" value="MCW8084305.1"/>
    <property type="molecule type" value="Genomic_DNA"/>
</dbReference>
<dbReference type="RefSeq" id="WP_301587910.1">
    <property type="nucleotide sequence ID" value="NZ_JAPFQI010000001.1"/>
</dbReference>
<evidence type="ECO:0000256" key="1">
    <source>
        <dbReference type="ARBA" id="ARBA00022448"/>
    </source>
</evidence>
<evidence type="ECO:0000259" key="9">
    <source>
        <dbReference type="PROSITE" id="PS50893"/>
    </source>
</evidence>
<dbReference type="InterPro" id="IPR027417">
    <property type="entry name" value="P-loop_NTPase"/>
</dbReference>
<evidence type="ECO:0000256" key="8">
    <source>
        <dbReference type="ARBA" id="ARBA00023136"/>
    </source>
</evidence>
<comment type="caution">
    <text evidence="10">The sequence shown here is derived from an EMBL/GenBank/DDBJ whole genome shotgun (WGS) entry which is preliminary data.</text>
</comment>
<proteinExistence type="predicted"/>
<gene>
    <name evidence="10" type="ORF">OF850_01580</name>
</gene>
<reference evidence="10 11" key="1">
    <citation type="submission" date="2022-10" db="EMBL/GenBank/DDBJ databases">
        <title>Roseococcus glaciei nov., sp. nov., isolated from glacier.</title>
        <authorList>
            <person name="Liu Q."/>
            <person name="Xin Y.-H."/>
        </authorList>
    </citation>
    <scope>NUCLEOTIDE SEQUENCE [LARGE SCALE GENOMIC DNA]</scope>
    <source>
        <strain evidence="10 11">MDT2-1-1</strain>
    </source>
</reference>
<dbReference type="GO" id="GO:0005524">
    <property type="term" value="F:ATP binding"/>
    <property type="evidence" value="ECO:0007669"/>
    <property type="project" value="UniProtKB-KW"/>
</dbReference>
<accession>A0ABT3NQ59</accession>
<dbReference type="InterPro" id="IPR015853">
    <property type="entry name" value="ABC_transpr_FbpC"/>
</dbReference>
<dbReference type="Pfam" id="PF00005">
    <property type="entry name" value="ABC_tran"/>
    <property type="match status" value="1"/>
</dbReference>
<keyword evidence="7" id="KW-0406">Ion transport</keyword>
<dbReference type="CDD" id="cd03259">
    <property type="entry name" value="ABC_Carb_Solutes_like"/>
    <property type="match status" value="1"/>
</dbReference>
<keyword evidence="5 10" id="KW-0067">ATP-binding</keyword>
<keyword evidence="11" id="KW-1185">Reference proteome</keyword>
<evidence type="ECO:0000256" key="5">
    <source>
        <dbReference type="ARBA" id="ARBA00022840"/>
    </source>
</evidence>
<dbReference type="InterPro" id="IPR003593">
    <property type="entry name" value="AAA+_ATPase"/>
</dbReference>
<dbReference type="SMART" id="SM00382">
    <property type="entry name" value="AAA"/>
    <property type="match status" value="1"/>
</dbReference>
<dbReference type="PANTHER" id="PTHR42781">
    <property type="entry name" value="SPERMIDINE/PUTRESCINE IMPORT ATP-BINDING PROTEIN POTA"/>
    <property type="match status" value="1"/>
</dbReference>
<dbReference type="InterPro" id="IPR003439">
    <property type="entry name" value="ABC_transporter-like_ATP-bd"/>
</dbReference>
<keyword evidence="2" id="KW-1003">Cell membrane</keyword>
<dbReference type="InterPro" id="IPR017871">
    <property type="entry name" value="ABC_transporter-like_CS"/>
</dbReference>
<evidence type="ECO:0000256" key="7">
    <source>
        <dbReference type="ARBA" id="ARBA00023065"/>
    </source>
</evidence>
<dbReference type="Pfam" id="PF08402">
    <property type="entry name" value="TOBE_2"/>
    <property type="match status" value="1"/>
</dbReference>
<dbReference type="PANTHER" id="PTHR42781:SF4">
    <property type="entry name" value="SPERMIDINE_PUTRESCINE IMPORT ATP-BINDING PROTEIN POTA"/>
    <property type="match status" value="1"/>
</dbReference>
<dbReference type="Proteomes" id="UP001526430">
    <property type="component" value="Unassembled WGS sequence"/>
</dbReference>
<sequence>MAEGLLLRLRADGPIPLDLSLDVAPGEVLALVGPSGAGKSTALRCVAGLHRPTHGMVRCAGETWLDTASGLVLAPYRRSAGLVFQDYALFPHMTALGNVMAATGHMPRTQREARAREWLARVHLAGLEGRRPEELSGGQQQRVAVARSLARDPAVLLLDEPFSAVDRATRRRLQAELAGLRRSLAIPVVMVTHDLEEALALADRICVMHRGSGLQLGTTAEVLARPATAEVARLLDLRNLFRGRIEAQDGASGRVVLRWGSRRLEAASGRCFRPGMEVDWLVPGGAVVLHRRERPSQGQRENPVQARVMDLVPMGEEARVTLDVDDPDGGSLAFSLPLHHARRNGLAPGAECGVSLLAAAIHLMPRPV</sequence>
<evidence type="ECO:0000256" key="3">
    <source>
        <dbReference type="ARBA" id="ARBA00022496"/>
    </source>
</evidence>
<keyword evidence="3" id="KW-0410">Iron transport</keyword>
<evidence type="ECO:0000256" key="4">
    <source>
        <dbReference type="ARBA" id="ARBA00022741"/>
    </source>
</evidence>
<keyword evidence="1" id="KW-0813">Transport</keyword>
<dbReference type="PROSITE" id="PS50893">
    <property type="entry name" value="ABC_TRANSPORTER_2"/>
    <property type="match status" value="1"/>
</dbReference>
<keyword evidence="4" id="KW-0547">Nucleotide-binding</keyword>
<dbReference type="PROSITE" id="PS00211">
    <property type="entry name" value="ABC_TRANSPORTER_1"/>
    <property type="match status" value="1"/>
</dbReference>
<feature type="domain" description="ABC transporter" evidence="9">
    <location>
        <begin position="1"/>
        <end position="235"/>
    </location>
</feature>
<dbReference type="InterPro" id="IPR008995">
    <property type="entry name" value="Mo/tungstate-bd_C_term_dom"/>
</dbReference>
<evidence type="ECO:0000313" key="11">
    <source>
        <dbReference type="Proteomes" id="UP001526430"/>
    </source>
</evidence>
<name>A0ABT3NQ59_9PROT</name>
<protein>
    <submittedName>
        <fullName evidence="10">ABC transporter ATP-binding protein</fullName>
    </submittedName>
</protein>
<evidence type="ECO:0000256" key="6">
    <source>
        <dbReference type="ARBA" id="ARBA00023004"/>
    </source>
</evidence>
<evidence type="ECO:0000256" key="2">
    <source>
        <dbReference type="ARBA" id="ARBA00022475"/>
    </source>
</evidence>
<keyword evidence="8" id="KW-0472">Membrane</keyword>
<dbReference type="InterPro" id="IPR013611">
    <property type="entry name" value="Transp-assoc_OB_typ2"/>
</dbReference>
<evidence type="ECO:0000313" key="10">
    <source>
        <dbReference type="EMBL" id="MCW8084305.1"/>
    </source>
</evidence>